<protein>
    <submittedName>
        <fullName evidence="2">Uncharacterized protein</fullName>
    </submittedName>
</protein>
<dbReference type="EMBL" id="MN739055">
    <property type="protein sequence ID" value="QHS86424.1"/>
    <property type="molecule type" value="Genomic_DNA"/>
</dbReference>
<proteinExistence type="predicted"/>
<reference evidence="2" key="1">
    <citation type="journal article" date="2020" name="Nature">
        <title>Giant virus diversity and host interactions through global metagenomics.</title>
        <authorList>
            <person name="Schulz F."/>
            <person name="Roux S."/>
            <person name="Paez-Espino D."/>
            <person name="Jungbluth S."/>
            <person name="Walsh D.A."/>
            <person name="Denef V.J."/>
            <person name="McMahon K.D."/>
            <person name="Konstantinidis K.T."/>
            <person name="Eloe-Fadrosh E.A."/>
            <person name="Kyrpides N.C."/>
            <person name="Woyke T."/>
        </authorList>
    </citation>
    <scope>NUCLEOTIDE SEQUENCE</scope>
    <source>
        <strain evidence="2">GVMAG-M-3300009187-29</strain>
    </source>
</reference>
<evidence type="ECO:0000256" key="1">
    <source>
        <dbReference type="SAM" id="MobiDB-lite"/>
    </source>
</evidence>
<feature type="region of interest" description="Disordered" evidence="1">
    <location>
        <begin position="1"/>
        <end position="22"/>
    </location>
</feature>
<accession>A0A6C0B3P7</accession>
<name>A0A6C0B3P7_9ZZZZ</name>
<sequence length="91" mass="9887">MSCELTEPVPTEIPSQITEPSPIPTDAKSAIVNNDLLNVPVSNENVALNVMVSFLNVAQKRGAFSFDESAKIWECIKKFIPEAPIDASDNV</sequence>
<dbReference type="AlphaFoldDB" id="A0A6C0B3P7"/>
<evidence type="ECO:0000313" key="2">
    <source>
        <dbReference type="EMBL" id="QHS86424.1"/>
    </source>
</evidence>
<organism evidence="2">
    <name type="scientific">viral metagenome</name>
    <dbReference type="NCBI Taxonomy" id="1070528"/>
    <lineage>
        <taxon>unclassified sequences</taxon>
        <taxon>metagenomes</taxon>
        <taxon>organismal metagenomes</taxon>
    </lineage>
</organism>